<dbReference type="RefSeq" id="WP_355086866.1">
    <property type="nucleotide sequence ID" value="NZ_JBEXKW010000027.1"/>
</dbReference>
<feature type="compositionally biased region" description="Basic and acidic residues" evidence="1">
    <location>
        <begin position="63"/>
        <end position="93"/>
    </location>
</feature>
<feature type="region of interest" description="Disordered" evidence="1">
    <location>
        <begin position="63"/>
        <end position="118"/>
    </location>
</feature>
<gene>
    <name evidence="2" type="ORF">AB0I48_30805</name>
</gene>
<reference evidence="2 3" key="1">
    <citation type="submission" date="2024-06" db="EMBL/GenBank/DDBJ databases">
        <title>The Natural Products Discovery Center: Release of the First 8490 Sequenced Strains for Exploring Actinobacteria Biosynthetic Diversity.</title>
        <authorList>
            <person name="Kalkreuter E."/>
            <person name="Kautsar S.A."/>
            <person name="Yang D."/>
            <person name="Bader C.D."/>
            <person name="Teijaro C.N."/>
            <person name="Fluegel L."/>
            <person name="Davis C.M."/>
            <person name="Simpson J.R."/>
            <person name="Lauterbach L."/>
            <person name="Steele A.D."/>
            <person name="Gui C."/>
            <person name="Meng S."/>
            <person name="Li G."/>
            <person name="Viehrig K."/>
            <person name="Ye F."/>
            <person name="Su P."/>
            <person name="Kiefer A.F."/>
            <person name="Nichols A."/>
            <person name="Cepeda A.J."/>
            <person name="Yan W."/>
            <person name="Fan B."/>
            <person name="Jiang Y."/>
            <person name="Adhikari A."/>
            <person name="Zheng C.-J."/>
            <person name="Schuster L."/>
            <person name="Cowan T.M."/>
            <person name="Smanski M.J."/>
            <person name="Chevrette M.G."/>
            <person name="De Carvalho L.P.S."/>
            <person name="Shen B."/>
        </authorList>
    </citation>
    <scope>NUCLEOTIDE SEQUENCE [LARGE SCALE GENOMIC DNA]</scope>
    <source>
        <strain evidence="2 3">NPDC050403</strain>
    </source>
</reference>
<keyword evidence="3" id="KW-1185">Reference proteome</keyword>
<protein>
    <recommendedName>
        <fullName evidence="4">IF2 family translation initiation factor</fullName>
    </recommendedName>
</protein>
<evidence type="ECO:0000256" key="1">
    <source>
        <dbReference type="SAM" id="MobiDB-lite"/>
    </source>
</evidence>
<evidence type="ECO:0008006" key="4">
    <source>
        <dbReference type="Google" id="ProtNLM"/>
    </source>
</evidence>
<accession>A0ABV3G2V2</accession>
<name>A0ABV3G2V2_9NOCA</name>
<comment type="caution">
    <text evidence="2">The sequence shown here is derived from an EMBL/GenBank/DDBJ whole genome shotgun (WGS) entry which is preliminary data.</text>
</comment>
<evidence type="ECO:0000313" key="2">
    <source>
        <dbReference type="EMBL" id="MEV0711958.1"/>
    </source>
</evidence>
<evidence type="ECO:0000313" key="3">
    <source>
        <dbReference type="Proteomes" id="UP001551695"/>
    </source>
</evidence>
<dbReference type="EMBL" id="JBFAKC010000018">
    <property type="protein sequence ID" value="MEV0711958.1"/>
    <property type="molecule type" value="Genomic_DNA"/>
</dbReference>
<proteinExistence type="predicted"/>
<dbReference type="Proteomes" id="UP001551695">
    <property type="component" value="Unassembled WGS sequence"/>
</dbReference>
<organism evidence="2 3">
    <name type="scientific">Nocardia aurea</name>
    <dbReference type="NCBI Taxonomy" id="2144174"/>
    <lineage>
        <taxon>Bacteria</taxon>
        <taxon>Bacillati</taxon>
        <taxon>Actinomycetota</taxon>
        <taxon>Actinomycetes</taxon>
        <taxon>Mycobacteriales</taxon>
        <taxon>Nocardiaceae</taxon>
        <taxon>Nocardia</taxon>
    </lineage>
</organism>
<sequence>MDYVREMEYAFEDFRRRSRANLEELEEQQREARAAYDRAVEQAVAEELRFREEHAEEIEAARVAREERERLEAEARAERERVEAEAREQRESIARAASSRQTRGYAAPSDDDEWDDPDSRYYRRESWLV</sequence>